<keyword evidence="2" id="KW-1185">Reference proteome</keyword>
<gene>
    <name evidence="1" type="ORF">GCM10009119_15150</name>
</gene>
<reference evidence="2" key="1">
    <citation type="journal article" date="2019" name="Int. J. Syst. Evol. Microbiol.">
        <title>The Global Catalogue of Microorganisms (GCM) 10K type strain sequencing project: providing services to taxonomists for standard genome sequencing and annotation.</title>
        <authorList>
            <consortium name="The Broad Institute Genomics Platform"/>
            <consortium name="The Broad Institute Genome Sequencing Center for Infectious Disease"/>
            <person name="Wu L."/>
            <person name="Ma J."/>
        </authorList>
    </citation>
    <scope>NUCLEOTIDE SEQUENCE [LARGE SCALE GENOMIC DNA]</scope>
    <source>
        <strain evidence="2">JCM 16112</strain>
    </source>
</reference>
<dbReference type="Proteomes" id="UP001500469">
    <property type="component" value="Unassembled WGS sequence"/>
</dbReference>
<organism evidence="1 2">
    <name type="scientific">Algoriphagus jejuensis</name>
    <dbReference type="NCBI Taxonomy" id="419934"/>
    <lineage>
        <taxon>Bacteria</taxon>
        <taxon>Pseudomonadati</taxon>
        <taxon>Bacteroidota</taxon>
        <taxon>Cytophagia</taxon>
        <taxon>Cytophagales</taxon>
        <taxon>Cyclobacteriaceae</taxon>
        <taxon>Algoriphagus</taxon>
    </lineage>
</organism>
<name>A0ABP3YCC6_9BACT</name>
<protein>
    <submittedName>
        <fullName evidence="1">Uncharacterized protein</fullName>
    </submittedName>
</protein>
<comment type="caution">
    <text evidence="1">The sequence shown here is derived from an EMBL/GenBank/DDBJ whole genome shotgun (WGS) entry which is preliminary data.</text>
</comment>
<evidence type="ECO:0000313" key="2">
    <source>
        <dbReference type="Proteomes" id="UP001500469"/>
    </source>
</evidence>
<proteinExistence type="predicted"/>
<accession>A0ABP3YCC6</accession>
<evidence type="ECO:0000313" key="1">
    <source>
        <dbReference type="EMBL" id="GAA0878547.1"/>
    </source>
</evidence>
<dbReference type="RefSeq" id="WP_343850050.1">
    <property type="nucleotide sequence ID" value="NZ_BAAAFI010000006.1"/>
</dbReference>
<sequence length="135" mass="15255">MKIKLSIVFFLGVLTQAFSQDGLSRHLKGIEGCYLDYYSEFADRGASSVTDGEHEVVVSVIYQNSSECYMGKTTVKGGKLVVPVLVQKEDMAYVPLSKLFNDMDMEWLMKQDKTTLYDIHDGMSKLFLSQQGYQV</sequence>
<dbReference type="EMBL" id="BAAAFI010000006">
    <property type="protein sequence ID" value="GAA0878547.1"/>
    <property type="molecule type" value="Genomic_DNA"/>
</dbReference>